<keyword evidence="6 9" id="KW-0786">Thiamine pyrophosphate</keyword>
<reference evidence="13 14" key="1">
    <citation type="journal article" date="2016" name="Proc. Natl. Acad. Sci. U.S.A.">
        <title>Comparative genomics of biotechnologically important yeasts.</title>
        <authorList>
            <person name="Riley R."/>
            <person name="Haridas S."/>
            <person name="Wolfe K.H."/>
            <person name="Lopes M.R."/>
            <person name="Hittinger C.T."/>
            <person name="Goeker M."/>
            <person name="Salamov A.A."/>
            <person name="Wisecaver J.H."/>
            <person name="Long T.M."/>
            <person name="Calvey C.H."/>
            <person name="Aerts A.L."/>
            <person name="Barry K.W."/>
            <person name="Choi C."/>
            <person name="Clum A."/>
            <person name="Coughlan A.Y."/>
            <person name="Deshpande S."/>
            <person name="Douglass A.P."/>
            <person name="Hanson S.J."/>
            <person name="Klenk H.-P."/>
            <person name="LaButti K.M."/>
            <person name="Lapidus A."/>
            <person name="Lindquist E.A."/>
            <person name="Lipzen A.M."/>
            <person name="Meier-Kolthoff J.P."/>
            <person name="Ohm R.A."/>
            <person name="Otillar R.P."/>
            <person name="Pangilinan J.L."/>
            <person name="Peng Y."/>
            <person name="Rokas A."/>
            <person name="Rosa C.A."/>
            <person name="Scheuner C."/>
            <person name="Sibirny A.A."/>
            <person name="Slot J.C."/>
            <person name="Stielow J.B."/>
            <person name="Sun H."/>
            <person name="Kurtzman C.P."/>
            <person name="Blackwell M."/>
            <person name="Grigoriev I.V."/>
            <person name="Jeffries T.W."/>
        </authorList>
    </citation>
    <scope>NUCLEOTIDE SEQUENCE [LARGE SCALE GENOMIC DNA]</scope>
    <source>
        <strain evidence="13 14">NRRL Y-2026</strain>
    </source>
</reference>
<dbReference type="InterPro" id="IPR011766">
    <property type="entry name" value="TPP_enzyme_TPP-bd"/>
</dbReference>
<protein>
    <recommendedName>
        <fullName evidence="15">Pyruvate decarboxylase</fullName>
    </recommendedName>
</protein>
<dbReference type="GO" id="GO:0030976">
    <property type="term" value="F:thiamine pyrophosphate binding"/>
    <property type="evidence" value="ECO:0007669"/>
    <property type="project" value="InterPro"/>
</dbReference>
<dbReference type="GO" id="GO:0000949">
    <property type="term" value="P:aromatic amino acid family catabolic process to alcohol via Ehrlich pathway"/>
    <property type="evidence" value="ECO:0007669"/>
    <property type="project" value="TreeGrafter"/>
</dbReference>
<evidence type="ECO:0000256" key="9">
    <source>
        <dbReference type="RuleBase" id="RU362132"/>
    </source>
</evidence>
<dbReference type="GO" id="GO:0090180">
    <property type="term" value="P:positive regulation of thiamine biosynthetic process"/>
    <property type="evidence" value="ECO:0007669"/>
    <property type="project" value="EnsemblFungi"/>
</dbReference>
<organism evidence="13 14">
    <name type="scientific">Pichia membranifaciens NRRL Y-2026</name>
    <dbReference type="NCBI Taxonomy" id="763406"/>
    <lineage>
        <taxon>Eukaryota</taxon>
        <taxon>Fungi</taxon>
        <taxon>Dikarya</taxon>
        <taxon>Ascomycota</taxon>
        <taxon>Saccharomycotina</taxon>
        <taxon>Pichiomycetes</taxon>
        <taxon>Pichiales</taxon>
        <taxon>Pichiaceae</taxon>
        <taxon>Pichia</taxon>
    </lineage>
</organism>
<dbReference type="GO" id="GO:0061629">
    <property type="term" value="F:RNA polymerase II-specific DNA-binding transcription factor binding"/>
    <property type="evidence" value="ECO:0007669"/>
    <property type="project" value="EnsemblFungi"/>
</dbReference>
<evidence type="ECO:0000313" key="13">
    <source>
        <dbReference type="EMBL" id="ODQ48334.1"/>
    </source>
</evidence>
<keyword evidence="3 8" id="KW-0479">Metal-binding</keyword>
<evidence type="ECO:0000256" key="7">
    <source>
        <dbReference type="ARBA" id="ARBA00023239"/>
    </source>
</evidence>
<dbReference type="GO" id="GO:0004737">
    <property type="term" value="F:pyruvate decarboxylase activity"/>
    <property type="evidence" value="ECO:0007669"/>
    <property type="project" value="TreeGrafter"/>
</dbReference>
<dbReference type="GO" id="GO:0000287">
    <property type="term" value="F:magnesium ion binding"/>
    <property type="evidence" value="ECO:0007669"/>
    <property type="project" value="InterPro"/>
</dbReference>
<dbReference type="Gene3D" id="3.40.50.1220">
    <property type="entry name" value="TPP-binding domain"/>
    <property type="match status" value="1"/>
</dbReference>
<dbReference type="EMBL" id="KV454001">
    <property type="protein sequence ID" value="ODQ48334.1"/>
    <property type="molecule type" value="Genomic_DNA"/>
</dbReference>
<feature type="binding site" evidence="8">
    <location>
        <position position="482"/>
    </location>
    <ligand>
        <name>Mg(2+)</name>
        <dbReference type="ChEBI" id="CHEBI:18420"/>
    </ligand>
</feature>
<evidence type="ECO:0000259" key="10">
    <source>
        <dbReference type="Pfam" id="PF00205"/>
    </source>
</evidence>
<gene>
    <name evidence="13" type="ORF">PICMEDRAFT_69981</name>
</gene>
<dbReference type="GO" id="GO:0005634">
    <property type="term" value="C:nucleus"/>
    <property type="evidence" value="ECO:0007669"/>
    <property type="project" value="EnsemblFungi"/>
</dbReference>
<accession>A0A1E3NQE7</accession>
<dbReference type="SUPFAM" id="SSF52518">
    <property type="entry name" value="Thiamin diphosphate-binding fold (THDP-binding)"/>
    <property type="match status" value="2"/>
</dbReference>
<name>A0A1E3NQE7_9ASCO</name>
<evidence type="ECO:0000256" key="1">
    <source>
        <dbReference type="ARBA" id="ARBA00001964"/>
    </source>
</evidence>
<dbReference type="GO" id="GO:0045944">
    <property type="term" value="P:positive regulation of transcription by RNA polymerase II"/>
    <property type="evidence" value="ECO:0007669"/>
    <property type="project" value="EnsemblFungi"/>
</dbReference>
<sequence length="574" mass="64049">MPEQITLGRYLFEKIKEAGVHSIFGVPGDFNLALLDHVKEVEGIRWVGNANELNAGYEADGYSRVNGFACLVTTFGVGELSAVNAVAGAYAEHIPLIHVVGMPSISAEKQKLLLHHTLGDSRFDDFTAMSQKISIKLKVITEFDDAPKVINDLIETAILTKRPVYLGFPSNFSEALIPASDLTKYKLKLSLPPNNEESENEFVENVIQLMEKAKNPVILVDACASRHAVIEQVEEVARLTKFPVFTTPMGKGSFNEDNSEYYGMYIGALSAPDVKEIVESTDCIISIGGLLSDFNTGSFSYSYATTNVVEFHSNYCKFKRANYEDLQMKGALDNLISKLSKVSLSYQPKLSPPKSKYEYQTAKTCPEGPLIQEYMWKRVSYFLNEGDVVVTETGTSSFGILTTTFPKHVKAISQVLWGSIGFSLPAAVGANFAVDDFKKLNSSYPERRVILFIGDGSLQLTVQAISDACRWNIKPYIFILNNKGYTIEKLIHGPHESYNNIQPWKHDAILNLFADKVEYENLKVSTNEELDELFKNEKFNVPDKIRVIELMLDEFDAPSKLRLQAELSDKINSA</sequence>
<evidence type="ECO:0000256" key="2">
    <source>
        <dbReference type="ARBA" id="ARBA00007812"/>
    </source>
</evidence>
<dbReference type="Pfam" id="PF02775">
    <property type="entry name" value="TPP_enzyme_C"/>
    <property type="match status" value="1"/>
</dbReference>
<dbReference type="RefSeq" id="XP_019019447.1">
    <property type="nucleotide sequence ID" value="XM_019163521.1"/>
</dbReference>
<evidence type="ECO:0000313" key="14">
    <source>
        <dbReference type="Proteomes" id="UP000094455"/>
    </source>
</evidence>
<evidence type="ECO:0000256" key="6">
    <source>
        <dbReference type="ARBA" id="ARBA00023052"/>
    </source>
</evidence>
<dbReference type="Gene3D" id="3.40.50.970">
    <property type="match status" value="2"/>
</dbReference>
<keyword evidence="5 8" id="KW-0460">Magnesium</keyword>
<dbReference type="CDD" id="cd02005">
    <property type="entry name" value="TPP_PDC_IPDC"/>
    <property type="match status" value="1"/>
</dbReference>
<evidence type="ECO:0000256" key="3">
    <source>
        <dbReference type="ARBA" id="ARBA00022723"/>
    </source>
</evidence>
<comment type="cofactor">
    <cofactor evidence="1">
        <name>thiamine diphosphate</name>
        <dbReference type="ChEBI" id="CHEBI:58937"/>
    </cofactor>
</comment>
<comment type="cofactor">
    <cofactor evidence="8">
        <name>Mg(2+)</name>
        <dbReference type="ChEBI" id="CHEBI:18420"/>
    </cofactor>
    <text evidence="8">Binds 1 Mg(2+) per subunit.</text>
</comment>
<proteinExistence type="inferred from homology"/>
<dbReference type="InterPro" id="IPR047213">
    <property type="entry name" value="TPP_PYR_PDC_IPDC-like"/>
</dbReference>
<dbReference type="FunFam" id="3.40.50.970:FF:000024">
    <property type="entry name" value="Pyruvate decarboxylase isozyme"/>
    <property type="match status" value="1"/>
</dbReference>
<dbReference type="OrthoDB" id="3970464at2759"/>
<dbReference type="InterPro" id="IPR012000">
    <property type="entry name" value="Thiamin_PyroP_enz_cen_dom"/>
</dbReference>
<feature type="domain" description="Thiamine pyrophosphate enzyme N-terminal TPP-binding" evidence="12">
    <location>
        <begin position="6"/>
        <end position="111"/>
    </location>
</feature>
<dbReference type="Pfam" id="PF00205">
    <property type="entry name" value="TPP_enzyme_M"/>
    <property type="match status" value="1"/>
</dbReference>
<dbReference type="GeneID" id="30180208"/>
<evidence type="ECO:0000256" key="4">
    <source>
        <dbReference type="ARBA" id="ARBA00022793"/>
    </source>
</evidence>
<keyword evidence="14" id="KW-1185">Reference proteome</keyword>
<dbReference type="Pfam" id="PF02776">
    <property type="entry name" value="TPP_enzyme_N"/>
    <property type="match status" value="1"/>
</dbReference>
<feature type="domain" description="Thiamine pyrophosphate enzyme central" evidence="10">
    <location>
        <begin position="203"/>
        <end position="339"/>
    </location>
</feature>
<keyword evidence="7" id="KW-0456">Lyase</keyword>
<feature type="binding site" evidence="8">
    <location>
        <position position="484"/>
    </location>
    <ligand>
        <name>Mg(2+)</name>
        <dbReference type="ChEBI" id="CHEBI:18420"/>
    </ligand>
</feature>
<dbReference type="FunFam" id="3.40.50.970:FF:000019">
    <property type="entry name" value="Pyruvate decarboxylase isozyme"/>
    <property type="match status" value="1"/>
</dbReference>
<evidence type="ECO:0000259" key="12">
    <source>
        <dbReference type="Pfam" id="PF02776"/>
    </source>
</evidence>
<dbReference type="AlphaFoldDB" id="A0A1E3NQE7"/>
<evidence type="ECO:0008006" key="15">
    <source>
        <dbReference type="Google" id="ProtNLM"/>
    </source>
</evidence>
<dbReference type="CDD" id="cd07038">
    <property type="entry name" value="TPP_PYR_PDC_IPDC_like"/>
    <property type="match status" value="1"/>
</dbReference>
<evidence type="ECO:0000259" key="11">
    <source>
        <dbReference type="Pfam" id="PF02775"/>
    </source>
</evidence>
<dbReference type="InterPro" id="IPR047214">
    <property type="entry name" value="TPP_PDC_IPDC"/>
</dbReference>
<dbReference type="InterPro" id="IPR029035">
    <property type="entry name" value="DHS-like_NAD/FAD-binding_dom"/>
</dbReference>
<feature type="domain" description="Thiamine pyrophosphate enzyme TPP-binding" evidence="11">
    <location>
        <begin position="410"/>
        <end position="536"/>
    </location>
</feature>
<dbReference type="SUPFAM" id="SSF52467">
    <property type="entry name" value="DHS-like NAD/FAD-binding domain"/>
    <property type="match status" value="1"/>
</dbReference>
<comment type="similarity">
    <text evidence="2 9">Belongs to the TPP enzyme family.</text>
</comment>
<dbReference type="InterPro" id="IPR012001">
    <property type="entry name" value="Thiamin_PyroP_enz_TPP-bd_dom"/>
</dbReference>
<dbReference type="GO" id="GO:0005829">
    <property type="term" value="C:cytosol"/>
    <property type="evidence" value="ECO:0007669"/>
    <property type="project" value="TreeGrafter"/>
</dbReference>
<dbReference type="Proteomes" id="UP000094455">
    <property type="component" value="Unassembled WGS sequence"/>
</dbReference>
<dbReference type="InterPro" id="IPR029061">
    <property type="entry name" value="THDP-binding"/>
</dbReference>
<dbReference type="STRING" id="763406.A0A1E3NQE7"/>
<dbReference type="PIRSF" id="PIRSF036565">
    <property type="entry name" value="Pyruvt_ip_decrb"/>
    <property type="match status" value="1"/>
</dbReference>
<keyword evidence="4" id="KW-0210">Decarboxylase</keyword>
<feature type="binding site" evidence="8">
    <location>
        <position position="455"/>
    </location>
    <ligand>
        <name>Mg(2+)</name>
        <dbReference type="ChEBI" id="CHEBI:18420"/>
    </ligand>
</feature>
<evidence type="ECO:0000256" key="8">
    <source>
        <dbReference type="PIRSR" id="PIRSR036565-2"/>
    </source>
</evidence>
<dbReference type="InterPro" id="IPR012110">
    <property type="entry name" value="PDC/IPDC-like"/>
</dbReference>
<dbReference type="PANTHER" id="PTHR43452">
    <property type="entry name" value="PYRUVATE DECARBOXYLASE"/>
    <property type="match status" value="1"/>
</dbReference>
<dbReference type="PANTHER" id="PTHR43452:SF30">
    <property type="entry name" value="PYRUVATE DECARBOXYLASE ISOZYME 1-RELATED"/>
    <property type="match status" value="1"/>
</dbReference>
<evidence type="ECO:0000256" key="5">
    <source>
        <dbReference type="ARBA" id="ARBA00022842"/>
    </source>
</evidence>